<keyword evidence="2" id="KW-1185">Reference proteome</keyword>
<organism evidence="1 2">
    <name type="scientific">Dokdonella fugitiva</name>
    <dbReference type="NCBI Taxonomy" id="328517"/>
    <lineage>
        <taxon>Bacteria</taxon>
        <taxon>Pseudomonadati</taxon>
        <taxon>Pseudomonadota</taxon>
        <taxon>Gammaproteobacteria</taxon>
        <taxon>Lysobacterales</taxon>
        <taxon>Rhodanobacteraceae</taxon>
        <taxon>Dokdonella</taxon>
    </lineage>
</organism>
<dbReference type="Proteomes" id="UP000550401">
    <property type="component" value="Unassembled WGS sequence"/>
</dbReference>
<comment type="caution">
    <text evidence="1">The sequence shown here is derived from an EMBL/GenBank/DDBJ whole genome shotgun (WGS) entry which is preliminary data.</text>
</comment>
<dbReference type="RefSeq" id="WP_182532582.1">
    <property type="nucleotide sequence ID" value="NZ_JACGXL010000007.1"/>
</dbReference>
<dbReference type="EMBL" id="JACGXL010000007">
    <property type="protein sequence ID" value="MBA8889539.1"/>
    <property type="molecule type" value="Genomic_DNA"/>
</dbReference>
<reference evidence="1 2" key="1">
    <citation type="submission" date="2020-07" db="EMBL/GenBank/DDBJ databases">
        <title>Genomic Encyclopedia of Type Strains, Phase IV (KMG-V): Genome sequencing to study the core and pangenomes of soil and plant-associated prokaryotes.</title>
        <authorList>
            <person name="Whitman W."/>
        </authorList>
    </citation>
    <scope>NUCLEOTIDE SEQUENCE [LARGE SCALE GENOMIC DNA]</scope>
    <source>
        <strain evidence="1 2">RH2WT43</strain>
    </source>
</reference>
<proteinExistence type="predicted"/>
<evidence type="ECO:0000313" key="2">
    <source>
        <dbReference type="Proteomes" id="UP000550401"/>
    </source>
</evidence>
<protein>
    <submittedName>
        <fullName evidence="1">Uncharacterized protein</fullName>
    </submittedName>
</protein>
<gene>
    <name evidence="1" type="ORF">FHW12_003785</name>
</gene>
<evidence type="ECO:0000313" key="1">
    <source>
        <dbReference type="EMBL" id="MBA8889539.1"/>
    </source>
</evidence>
<accession>A0A839F6Z3</accession>
<name>A0A839F6Z3_9GAMM</name>
<dbReference type="AlphaFoldDB" id="A0A839F6Z3"/>
<sequence length="163" mass="17852">MFAAFAVHELAFAAGDEPLMRLSEGGFGGGGARSWELRLERDGRVVEEWSDAYSGANRQTTLRTMSAAEIESAIARAAALTHSLPKYVDDDGRILVDEETRAIHLAIPTGERFSGWAGFERKPPTRSSRRFMRAWQALADLMSGRVASPARARTPDARGSNSR</sequence>